<dbReference type="InParanoid" id="K2S9F5"/>
<proteinExistence type="predicted"/>
<gene>
    <name evidence="1" type="ORF">MPH_09342</name>
</gene>
<dbReference type="HOGENOM" id="CLU_1768449_0_0_1"/>
<dbReference type="VEuPathDB" id="FungiDB:MPH_09342"/>
<evidence type="ECO:0000313" key="2">
    <source>
        <dbReference type="Proteomes" id="UP000007129"/>
    </source>
</evidence>
<comment type="caution">
    <text evidence="1">The sequence shown here is derived from an EMBL/GenBank/DDBJ whole genome shotgun (WGS) entry which is preliminary data.</text>
</comment>
<evidence type="ECO:0000313" key="1">
    <source>
        <dbReference type="EMBL" id="EKG13510.1"/>
    </source>
</evidence>
<dbReference type="AlphaFoldDB" id="K2S9F5"/>
<organism evidence="1 2">
    <name type="scientific">Macrophomina phaseolina (strain MS6)</name>
    <name type="common">Charcoal rot fungus</name>
    <dbReference type="NCBI Taxonomy" id="1126212"/>
    <lineage>
        <taxon>Eukaryota</taxon>
        <taxon>Fungi</taxon>
        <taxon>Dikarya</taxon>
        <taxon>Ascomycota</taxon>
        <taxon>Pezizomycotina</taxon>
        <taxon>Dothideomycetes</taxon>
        <taxon>Dothideomycetes incertae sedis</taxon>
        <taxon>Botryosphaeriales</taxon>
        <taxon>Botryosphaeriaceae</taxon>
        <taxon>Macrophomina</taxon>
    </lineage>
</organism>
<name>K2S9F5_MACPH</name>
<reference evidence="1 2" key="1">
    <citation type="journal article" date="2012" name="BMC Genomics">
        <title>Tools to kill: Genome of one of the most destructive plant pathogenic fungi Macrophomina phaseolina.</title>
        <authorList>
            <person name="Islam M.S."/>
            <person name="Haque M.S."/>
            <person name="Islam M.M."/>
            <person name="Emdad E.M."/>
            <person name="Halim A."/>
            <person name="Hossen Q.M.M."/>
            <person name="Hossain M.Z."/>
            <person name="Ahmed B."/>
            <person name="Rahim S."/>
            <person name="Rahman M.S."/>
            <person name="Alam M.M."/>
            <person name="Hou S."/>
            <person name="Wan X."/>
            <person name="Saito J.A."/>
            <person name="Alam M."/>
        </authorList>
    </citation>
    <scope>NUCLEOTIDE SEQUENCE [LARGE SCALE GENOMIC DNA]</scope>
    <source>
        <strain evidence="1 2">MS6</strain>
    </source>
</reference>
<dbReference type="EMBL" id="AHHD01000410">
    <property type="protein sequence ID" value="EKG13510.1"/>
    <property type="molecule type" value="Genomic_DNA"/>
</dbReference>
<sequence length="147" mass="15881">MRSNSWLSDRIGLACKGRFCIRIHGVGRAKHTGAGELTVAFRGNDSAPPTEDGKKQPRRLFKPSLISAEEKLKSFVVELRVPRVRCCWGCSRSREMHATGFHLSQAQADGYFACPNCTPGTMAGLCLKFSVPMAESLNVGIAAAAAV</sequence>
<dbReference type="Proteomes" id="UP000007129">
    <property type="component" value="Unassembled WGS sequence"/>
</dbReference>
<protein>
    <submittedName>
        <fullName evidence="1">Uncharacterized protein</fullName>
    </submittedName>
</protein>
<accession>K2S9F5</accession>